<reference evidence="1" key="1">
    <citation type="journal article" date="2021" name="PeerJ">
        <title>Extensive microbial diversity within the chicken gut microbiome revealed by metagenomics and culture.</title>
        <authorList>
            <person name="Gilroy R."/>
            <person name="Ravi A."/>
            <person name="Getino M."/>
            <person name="Pursley I."/>
            <person name="Horton D.L."/>
            <person name="Alikhan N.F."/>
            <person name="Baker D."/>
            <person name="Gharbi K."/>
            <person name="Hall N."/>
            <person name="Watson M."/>
            <person name="Adriaenssens E.M."/>
            <person name="Foster-Nyarko E."/>
            <person name="Jarju S."/>
            <person name="Secka A."/>
            <person name="Antonio M."/>
            <person name="Oren A."/>
            <person name="Chaudhuri R.R."/>
            <person name="La Ragione R."/>
            <person name="Hildebrand F."/>
            <person name="Pallen M.J."/>
        </authorList>
    </citation>
    <scope>NUCLEOTIDE SEQUENCE</scope>
    <source>
        <strain evidence="1">ChiW19-6364</strain>
    </source>
</reference>
<proteinExistence type="predicted"/>
<evidence type="ECO:0000313" key="1">
    <source>
        <dbReference type="EMBL" id="HJD38570.1"/>
    </source>
</evidence>
<dbReference type="Proteomes" id="UP000823850">
    <property type="component" value="Unassembled WGS sequence"/>
</dbReference>
<gene>
    <name evidence="1" type="ORF">H9913_00955</name>
</gene>
<evidence type="ECO:0000313" key="2">
    <source>
        <dbReference type="Proteomes" id="UP000823850"/>
    </source>
</evidence>
<comment type="caution">
    <text evidence="1">The sequence shown here is derived from an EMBL/GenBank/DDBJ whole genome shotgun (WGS) entry which is preliminary data.</text>
</comment>
<dbReference type="AlphaFoldDB" id="A0A9D2R519"/>
<sequence length="156" mass="18692">MGFNYGREKRKFDKEWERLEAEYAATGMDEAAIMAMKLYDWKWFCNERVYHNRVQTLPNESYRDEEERSTLFQKFTTLFAHWDDGDVDQSRYGWLSGIENEELFRRLCKLSQDDLELLTLLMVDGYRQVDIARIKGCSRNVISKRLKKIKKILLEG</sequence>
<dbReference type="InterPro" id="IPR013324">
    <property type="entry name" value="RNA_pol_sigma_r3/r4-like"/>
</dbReference>
<protein>
    <submittedName>
        <fullName evidence="1">RNA polymerase subunit sigma-70</fullName>
    </submittedName>
</protein>
<name>A0A9D2R519_9FIRM</name>
<organism evidence="1 2">
    <name type="scientific">Candidatus Blautia stercoripullorum</name>
    <dbReference type="NCBI Taxonomy" id="2838502"/>
    <lineage>
        <taxon>Bacteria</taxon>
        <taxon>Bacillati</taxon>
        <taxon>Bacillota</taxon>
        <taxon>Clostridia</taxon>
        <taxon>Lachnospirales</taxon>
        <taxon>Lachnospiraceae</taxon>
        <taxon>Blautia</taxon>
    </lineage>
</organism>
<reference evidence="1" key="2">
    <citation type="submission" date="2021-04" db="EMBL/GenBank/DDBJ databases">
        <authorList>
            <person name="Gilroy R."/>
        </authorList>
    </citation>
    <scope>NUCLEOTIDE SEQUENCE</scope>
    <source>
        <strain evidence="1">ChiW19-6364</strain>
    </source>
</reference>
<dbReference type="EMBL" id="DWUX01000012">
    <property type="protein sequence ID" value="HJD38570.1"/>
    <property type="molecule type" value="Genomic_DNA"/>
</dbReference>
<accession>A0A9D2R519</accession>
<dbReference type="SUPFAM" id="SSF88659">
    <property type="entry name" value="Sigma3 and sigma4 domains of RNA polymerase sigma factors"/>
    <property type="match status" value="1"/>
</dbReference>